<keyword evidence="3" id="KW-0378">Hydrolase</keyword>
<gene>
    <name evidence="3" type="ORF">HNY73_014831</name>
</gene>
<protein>
    <submittedName>
        <fullName evidence="3">Fatty-acid amide hydrolase 2 like protein</fullName>
    </submittedName>
</protein>
<dbReference type="PANTHER" id="PTHR43372">
    <property type="entry name" value="FATTY-ACID AMIDE HYDROLASE"/>
    <property type="match status" value="1"/>
</dbReference>
<dbReference type="InterPro" id="IPR023631">
    <property type="entry name" value="Amidase_dom"/>
</dbReference>
<dbReference type="EMBL" id="JABXBU010002072">
    <property type="protein sequence ID" value="KAF8778065.1"/>
    <property type="molecule type" value="Genomic_DNA"/>
</dbReference>
<dbReference type="AlphaFoldDB" id="A0A8T0EUR4"/>
<evidence type="ECO:0000259" key="2">
    <source>
        <dbReference type="Pfam" id="PF01425"/>
    </source>
</evidence>
<accession>A0A8T0EUR4</accession>
<name>A0A8T0EUR4_ARGBR</name>
<evidence type="ECO:0000313" key="3">
    <source>
        <dbReference type="EMBL" id="KAF8778065.1"/>
    </source>
</evidence>
<dbReference type="InterPro" id="IPR052739">
    <property type="entry name" value="FAAH2"/>
</dbReference>
<dbReference type="InterPro" id="IPR036928">
    <property type="entry name" value="AS_sf"/>
</dbReference>
<dbReference type="SUPFAM" id="SSF75304">
    <property type="entry name" value="Amidase signature (AS) enzymes"/>
    <property type="match status" value="1"/>
</dbReference>
<dbReference type="Proteomes" id="UP000807504">
    <property type="component" value="Unassembled WGS sequence"/>
</dbReference>
<dbReference type="PIRSF" id="PIRSF001221">
    <property type="entry name" value="Amidase_fungi"/>
    <property type="match status" value="1"/>
</dbReference>
<dbReference type="Pfam" id="PF01425">
    <property type="entry name" value="Amidase"/>
    <property type="match status" value="1"/>
</dbReference>
<reference evidence="3" key="1">
    <citation type="journal article" date="2020" name="bioRxiv">
        <title>Chromosome-level reference genome of the European wasp spider Argiope bruennichi: a resource for studies on range expansion and evolutionary adaptation.</title>
        <authorList>
            <person name="Sheffer M.M."/>
            <person name="Hoppe A."/>
            <person name="Krehenwinkel H."/>
            <person name="Uhl G."/>
            <person name="Kuss A.W."/>
            <person name="Jensen L."/>
            <person name="Jensen C."/>
            <person name="Gillespie R.G."/>
            <person name="Hoff K.J."/>
            <person name="Prost S."/>
        </authorList>
    </citation>
    <scope>NUCLEOTIDE SEQUENCE</scope>
</reference>
<evidence type="ECO:0000313" key="4">
    <source>
        <dbReference type="Proteomes" id="UP000807504"/>
    </source>
</evidence>
<feature type="active site" description="Charge relay system" evidence="1">
    <location>
        <position position="130"/>
    </location>
</feature>
<sequence length="538" mass="60205">MSILFKNKALSYVVRFFRRTIELITRFVLFLKYCGRAKKLADIEDPILLEPAYNLAAKIRRGEIRSSDVVKSYISRIEAVQPLINACVDNRFEEAFEEAKMVDALISSGTKTVEEMERETPFLGVPFSAKEAVSVKGLFATGGAVFRKGSKAEGDCDAVRLFREAGGIPLVVTNTSEMCLWWETYNKLHGKTKNPYDTTRTPGGSSGGESSLLTAAASVIGIGTDLGGSIRIPALFSGIFGHKPSTGAVSSENQYPVVNEGVRQMISTGPMCRYAVDLLPMMKVLSGDKRQMLRLDEPVNVKKLRIFYMEDDGGYPFRTPVSREMKKALRKAVRHFETICEVKPQKIFQEKLQDAVETWVCVVEALNDQQLRNEIVGYQKKLNFTKEVFKSMAGKSKHTFPVICLAILDKYIRNFDVKLAEPFFKLRDELLEEFNQLLGEDGIFLYPTYPDVAPYHMEMLFRPFNIGYSVIFNILGLPVTQCPLGLGDKGLPLGMQIIGAMNQDRVTMAASVELERVLGGWISPCDIRKSSIKLTEVV</sequence>
<dbReference type="GO" id="GO:0012505">
    <property type="term" value="C:endomembrane system"/>
    <property type="evidence" value="ECO:0007669"/>
    <property type="project" value="TreeGrafter"/>
</dbReference>
<dbReference type="GO" id="GO:0016787">
    <property type="term" value="F:hydrolase activity"/>
    <property type="evidence" value="ECO:0007669"/>
    <property type="project" value="UniProtKB-KW"/>
</dbReference>
<dbReference type="Gene3D" id="3.90.1300.10">
    <property type="entry name" value="Amidase signature (AS) domain"/>
    <property type="match status" value="1"/>
</dbReference>
<feature type="active site" description="Charge relay system" evidence="1">
    <location>
        <position position="205"/>
    </location>
</feature>
<reference evidence="3" key="2">
    <citation type="submission" date="2020-06" db="EMBL/GenBank/DDBJ databases">
        <authorList>
            <person name="Sheffer M."/>
        </authorList>
    </citation>
    <scope>NUCLEOTIDE SEQUENCE</scope>
</reference>
<feature type="domain" description="Amidase" evidence="2">
    <location>
        <begin position="68"/>
        <end position="505"/>
    </location>
</feature>
<proteinExistence type="predicted"/>
<evidence type="ECO:0000256" key="1">
    <source>
        <dbReference type="PIRSR" id="PIRSR001221-1"/>
    </source>
</evidence>
<comment type="caution">
    <text evidence="3">The sequence shown here is derived from an EMBL/GenBank/DDBJ whole genome shotgun (WGS) entry which is preliminary data.</text>
</comment>
<feature type="active site" description="Acyl-ester intermediate" evidence="1">
    <location>
        <position position="229"/>
    </location>
</feature>
<keyword evidence="4" id="KW-1185">Reference proteome</keyword>
<dbReference type="PANTHER" id="PTHR43372:SF4">
    <property type="entry name" value="FATTY-ACID AMIDE HYDROLASE 2"/>
    <property type="match status" value="1"/>
</dbReference>
<organism evidence="3 4">
    <name type="scientific">Argiope bruennichi</name>
    <name type="common">Wasp spider</name>
    <name type="synonym">Aranea bruennichi</name>
    <dbReference type="NCBI Taxonomy" id="94029"/>
    <lineage>
        <taxon>Eukaryota</taxon>
        <taxon>Metazoa</taxon>
        <taxon>Ecdysozoa</taxon>
        <taxon>Arthropoda</taxon>
        <taxon>Chelicerata</taxon>
        <taxon>Arachnida</taxon>
        <taxon>Araneae</taxon>
        <taxon>Araneomorphae</taxon>
        <taxon>Entelegynae</taxon>
        <taxon>Araneoidea</taxon>
        <taxon>Araneidae</taxon>
        <taxon>Argiope</taxon>
    </lineage>
</organism>